<dbReference type="InterPro" id="IPR017904">
    <property type="entry name" value="ADF/Cofilin"/>
</dbReference>
<evidence type="ECO:0000256" key="4">
    <source>
        <dbReference type="ARBA" id="ARBA00023203"/>
    </source>
</evidence>
<feature type="domain" description="ADF-H" evidence="6">
    <location>
        <begin position="4"/>
        <end position="192"/>
    </location>
</feature>
<protein>
    <recommendedName>
        <fullName evidence="3">Cofilin</fullName>
    </recommendedName>
    <alternativeName>
        <fullName evidence="5">Actin-depolymerizing factor 1</fullName>
    </alternativeName>
</protein>
<dbReference type="Pfam" id="PF00241">
    <property type="entry name" value="Cofilin_ADF"/>
    <property type="match status" value="2"/>
</dbReference>
<dbReference type="STRING" id="105351.A0A401KJ14"/>
<dbReference type="PANTHER" id="PTHR11913">
    <property type="entry name" value="COFILIN-RELATED"/>
    <property type="match status" value="1"/>
</dbReference>
<comment type="subcellular location">
    <subcellularLocation>
        <location evidence="1">Nucleus matrix</location>
    </subcellularLocation>
</comment>
<evidence type="ECO:0000313" key="7">
    <source>
        <dbReference type="EMBL" id="GCB19221.1"/>
    </source>
</evidence>
<evidence type="ECO:0000259" key="6">
    <source>
        <dbReference type="PROSITE" id="PS51263"/>
    </source>
</evidence>
<dbReference type="AlphaFoldDB" id="A0A401KJ14"/>
<dbReference type="SMART" id="SM00102">
    <property type="entry name" value="ADF"/>
    <property type="match status" value="1"/>
</dbReference>
<proteinExistence type="inferred from homology"/>
<dbReference type="Gene3D" id="3.40.20.10">
    <property type="entry name" value="Severin"/>
    <property type="match status" value="2"/>
</dbReference>
<dbReference type="InterPro" id="IPR029006">
    <property type="entry name" value="ADF-H/Gelsolin-like_dom_sf"/>
</dbReference>
<comment type="caution">
    <text evidence="7">The sequence shown here is derived from an EMBL/GenBank/DDBJ whole genome shotgun (WGS) entry which is preliminary data.</text>
</comment>
<evidence type="ECO:0000256" key="1">
    <source>
        <dbReference type="ARBA" id="ARBA00004109"/>
    </source>
</evidence>
<dbReference type="InterPro" id="IPR002108">
    <property type="entry name" value="ADF-H"/>
</dbReference>
<keyword evidence="8" id="KW-1185">Reference proteome</keyword>
<dbReference type="GO" id="GO:0030042">
    <property type="term" value="P:actin filament depolymerization"/>
    <property type="evidence" value="ECO:0007669"/>
    <property type="project" value="InterPro"/>
</dbReference>
<dbReference type="GO" id="GO:0016363">
    <property type="term" value="C:nuclear matrix"/>
    <property type="evidence" value="ECO:0007669"/>
    <property type="project" value="UniProtKB-SubCell"/>
</dbReference>
<comment type="similarity">
    <text evidence="2">Belongs to the actin-binding proteins ADF family.</text>
</comment>
<keyword evidence="4" id="KW-0009">Actin-binding</keyword>
<accession>A0A401KJ14</accession>
<dbReference type="GO" id="GO:0003779">
    <property type="term" value="F:actin binding"/>
    <property type="evidence" value="ECO:0007669"/>
    <property type="project" value="UniProtKB-KW"/>
</dbReference>
<evidence type="ECO:0000256" key="5">
    <source>
        <dbReference type="ARBA" id="ARBA00032427"/>
    </source>
</evidence>
<gene>
    <name evidence="7" type="ORF">AAWM_02106</name>
</gene>
<evidence type="ECO:0000256" key="2">
    <source>
        <dbReference type="ARBA" id="ARBA00006844"/>
    </source>
</evidence>
<sequence length="198" mass="22257">MSLASGVSITDECITAFNEFRMSGNSKGSKTKFIIFKIADNKKEVVIDEVSQDEDYEVFREKLAAAKDAKGNPAPRYAVYDVEYDLGGGEGKRYDDDDDGRTFTLAYLLTFFSPQEQDHLHFLGSQRHRYPRTFRTVSVVQAPKSLLTPMKQWSMIYASTRENLKNALNIHTSIHADDKSDIEWKTVLAEASGGKAGK</sequence>
<dbReference type="Proteomes" id="UP000286921">
    <property type="component" value="Unassembled WGS sequence"/>
</dbReference>
<dbReference type="EMBL" id="BDHI01000002">
    <property type="protein sequence ID" value="GCB19221.1"/>
    <property type="molecule type" value="Genomic_DNA"/>
</dbReference>
<name>A0A401KJ14_ASPAW</name>
<organism evidence="7 8">
    <name type="scientific">Aspergillus awamori</name>
    <name type="common">Black koji mold</name>
    <dbReference type="NCBI Taxonomy" id="105351"/>
    <lineage>
        <taxon>Eukaryota</taxon>
        <taxon>Fungi</taxon>
        <taxon>Dikarya</taxon>
        <taxon>Ascomycota</taxon>
        <taxon>Pezizomycotina</taxon>
        <taxon>Eurotiomycetes</taxon>
        <taxon>Eurotiomycetidae</taxon>
        <taxon>Eurotiales</taxon>
        <taxon>Aspergillaceae</taxon>
        <taxon>Aspergillus</taxon>
    </lineage>
</organism>
<dbReference type="GO" id="GO:0015629">
    <property type="term" value="C:actin cytoskeleton"/>
    <property type="evidence" value="ECO:0007669"/>
    <property type="project" value="InterPro"/>
</dbReference>
<dbReference type="SUPFAM" id="SSF55753">
    <property type="entry name" value="Actin depolymerizing proteins"/>
    <property type="match status" value="1"/>
</dbReference>
<dbReference type="PROSITE" id="PS51263">
    <property type="entry name" value="ADF_H"/>
    <property type="match status" value="1"/>
</dbReference>
<evidence type="ECO:0000256" key="3">
    <source>
        <dbReference type="ARBA" id="ARBA00015630"/>
    </source>
</evidence>
<reference evidence="7 8" key="1">
    <citation type="submission" date="2016-09" db="EMBL/GenBank/DDBJ databases">
        <title>Aspergillus awamori IFM 58123T.</title>
        <authorList>
            <person name="Kusuya Y."/>
            <person name="Shimizu M."/>
            <person name="Takahashi H."/>
            <person name="Yaguchi T."/>
        </authorList>
    </citation>
    <scope>NUCLEOTIDE SEQUENCE [LARGE SCALE GENOMIC DNA]</scope>
    <source>
        <strain evidence="7 8">IFM 58123</strain>
    </source>
</reference>
<evidence type="ECO:0000313" key="8">
    <source>
        <dbReference type="Proteomes" id="UP000286921"/>
    </source>
</evidence>